<gene>
    <name evidence="2" type="ORF">GCM10007269_10110</name>
</gene>
<proteinExistence type="predicted"/>
<organism evidence="2 3">
    <name type="scientific">Microbacterium murale</name>
    <dbReference type="NCBI Taxonomy" id="1081040"/>
    <lineage>
        <taxon>Bacteria</taxon>
        <taxon>Bacillati</taxon>
        <taxon>Actinomycetota</taxon>
        <taxon>Actinomycetes</taxon>
        <taxon>Micrococcales</taxon>
        <taxon>Microbacteriaceae</taxon>
        <taxon>Microbacterium</taxon>
    </lineage>
</organism>
<feature type="compositionally biased region" description="Basic and acidic residues" evidence="1">
    <location>
        <begin position="9"/>
        <end position="33"/>
    </location>
</feature>
<reference evidence="3" key="1">
    <citation type="journal article" date="2019" name="Int. J. Syst. Evol. Microbiol.">
        <title>The Global Catalogue of Microorganisms (GCM) 10K type strain sequencing project: providing services to taxonomists for standard genome sequencing and annotation.</title>
        <authorList>
            <consortium name="The Broad Institute Genomics Platform"/>
            <consortium name="The Broad Institute Genome Sequencing Center for Infectious Disease"/>
            <person name="Wu L."/>
            <person name="Ma J."/>
        </authorList>
    </citation>
    <scope>NUCLEOTIDE SEQUENCE [LARGE SCALE GENOMIC DNA]</scope>
    <source>
        <strain evidence="3">CCM 7640</strain>
    </source>
</reference>
<dbReference type="EMBL" id="BMCM01000001">
    <property type="protein sequence ID" value="GGD68990.1"/>
    <property type="molecule type" value="Genomic_DNA"/>
</dbReference>
<feature type="compositionally biased region" description="Acidic residues" evidence="1">
    <location>
        <begin position="42"/>
        <end position="56"/>
    </location>
</feature>
<keyword evidence="3" id="KW-1185">Reference proteome</keyword>
<protein>
    <submittedName>
        <fullName evidence="2">Uncharacterized protein</fullName>
    </submittedName>
</protein>
<name>A0ABQ1RJQ7_9MICO</name>
<evidence type="ECO:0000313" key="2">
    <source>
        <dbReference type="EMBL" id="GGD68990.1"/>
    </source>
</evidence>
<dbReference type="Proteomes" id="UP000629365">
    <property type="component" value="Unassembled WGS sequence"/>
</dbReference>
<sequence length="56" mass="6068">MSDPNTGEPRMDDPIETSLDKGTGDPNDDRAYLDDLPPAQVADEDEDDTDETDADA</sequence>
<comment type="caution">
    <text evidence="2">The sequence shown here is derived from an EMBL/GenBank/DDBJ whole genome shotgun (WGS) entry which is preliminary data.</text>
</comment>
<feature type="region of interest" description="Disordered" evidence="1">
    <location>
        <begin position="1"/>
        <end position="56"/>
    </location>
</feature>
<evidence type="ECO:0000313" key="3">
    <source>
        <dbReference type="Proteomes" id="UP000629365"/>
    </source>
</evidence>
<evidence type="ECO:0000256" key="1">
    <source>
        <dbReference type="SAM" id="MobiDB-lite"/>
    </source>
</evidence>
<accession>A0ABQ1RJQ7</accession>
<dbReference type="RefSeq" id="WP_188435441.1">
    <property type="nucleotide sequence ID" value="NZ_BMCM01000001.1"/>
</dbReference>